<feature type="transmembrane region" description="Helical" evidence="6">
    <location>
        <begin position="250"/>
        <end position="269"/>
    </location>
</feature>
<feature type="transmembrane region" description="Helical" evidence="6">
    <location>
        <begin position="148"/>
        <end position="173"/>
    </location>
</feature>
<dbReference type="InterPro" id="IPR037185">
    <property type="entry name" value="EmrE-like"/>
</dbReference>
<dbReference type="PANTHER" id="PTHR32322">
    <property type="entry name" value="INNER MEMBRANE TRANSPORTER"/>
    <property type="match status" value="1"/>
</dbReference>
<dbReference type="SUPFAM" id="SSF103481">
    <property type="entry name" value="Multidrug resistance efflux transporter EmrE"/>
    <property type="match status" value="2"/>
</dbReference>
<evidence type="ECO:0000256" key="4">
    <source>
        <dbReference type="ARBA" id="ARBA00022989"/>
    </source>
</evidence>
<comment type="subcellular location">
    <subcellularLocation>
        <location evidence="1">Membrane</location>
        <topology evidence="1">Multi-pass membrane protein</topology>
    </subcellularLocation>
</comment>
<dbReference type="AlphaFoldDB" id="A0A6B2KUQ3"/>
<gene>
    <name evidence="8" type="ORF">GZH52_13210</name>
</gene>
<comment type="similarity">
    <text evidence="2">Belongs to the EamA transporter family.</text>
</comment>
<feature type="domain" description="EamA" evidence="7">
    <location>
        <begin position="9"/>
        <end position="140"/>
    </location>
</feature>
<evidence type="ECO:0000256" key="6">
    <source>
        <dbReference type="SAM" id="Phobius"/>
    </source>
</evidence>
<comment type="caution">
    <text evidence="8">The sequence shown here is derived from an EMBL/GenBank/DDBJ whole genome shotgun (WGS) entry which is preliminary data.</text>
</comment>
<evidence type="ECO:0000256" key="1">
    <source>
        <dbReference type="ARBA" id="ARBA00004141"/>
    </source>
</evidence>
<reference evidence="8 9" key="1">
    <citation type="submission" date="2020-02" db="EMBL/GenBank/DDBJ databases">
        <authorList>
            <person name="Yang Z."/>
        </authorList>
    </citation>
    <scope>NUCLEOTIDE SEQUENCE [LARGE SCALE GENOMIC DNA]</scope>
    <source>
        <strain evidence="8 9">HX-7-9</strain>
    </source>
</reference>
<evidence type="ECO:0000256" key="5">
    <source>
        <dbReference type="ARBA" id="ARBA00023136"/>
    </source>
</evidence>
<keyword evidence="3 6" id="KW-0812">Transmembrane</keyword>
<dbReference type="Pfam" id="PF00892">
    <property type="entry name" value="EamA"/>
    <property type="match status" value="2"/>
</dbReference>
<feature type="transmembrane region" description="Helical" evidence="6">
    <location>
        <begin position="35"/>
        <end position="54"/>
    </location>
</feature>
<evidence type="ECO:0000256" key="2">
    <source>
        <dbReference type="ARBA" id="ARBA00007362"/>
    </source>
</evidence>
<keyword evidence="4 6" id="KW-1133">Transmembrane helix</keyword>
<name>A0A6B2KUQ3_9NEIS</name>
<feature type="transmembrane region" description="Helical" evidence="6">
    <location>
        <begin position="185"/>
        <end position="207"/>
    </location>
</feature>
<dbReference type="GO" id="GO:0016020">
    <property type="term" value="C:membrane"/>
    <property type="evidence" value="ECO:0007669"/>
    <property type="project" value="UniProtKB-SubCell"/>
</dbReference>
<feature type="domain" description="EamA" evidence="7">
    <location>
        <begin position="156"/>
        <end position="289"/>
    </location>
</feature>
<dbReference type="EMBL" id="JAAGAA010000012">
    <property type="protein sequence ID" value="NDV13739.1"/>
    <property type="molecule type" value="Genomic_DNA"/>
</dbReference>
<feature type="transmembrane region" description="Helical" evidence="6">
    <location>
        <begin position="219"/>
        <end position="238"/>
    </location>
</feature>
<accession>A0A6B2KUQ3</accession>
<feature type="transmembrane region" description="Helical" evidence="6">
    <location>
        <begin position="123"/>
        <end position="142"/>
    </location>
</feature>
<sequence>MPSPRQAPLFLVLALLMWSSNFIIGRALAGAIGPFTLACLRWLIAFAVLAPFAWRPLKAAWPVIRGAWPLVMLLAASGIALTNTLLYLALKSSSALNAVVINSATPVLVLLFGALVSRSRIGAGQWLGMVLALAGALMIVVRGDAGRLALMSFGGGDYLVLAAGACWACYTVSLRYLPSGIPANALMLLLFAVGGASLAPFMLAEFARGDAVTAMAAPQWLSLAYLGVFPSVLAFILYNRAIAVMGSARAAPWLYLMPAFGVLMSVLLLGEAVHAYHVAGLAAIFAGIACGNGLSEGGLARLVPVRKIVR</sequence>
<feature type="transmembrane region" description="Helical" evidence="6">
    <location>
        <begin position="66"/>
        <end position="89"/>
    </location>
</feature>
<evidence type="ECO:0000313" key="8">
    <source>
        <dbReference type="EMBL" id="NDV13739.1"/>
    </source>
</evidence>
<dbReference type="InterPro" id="IPR050638">
    <property type="entry name" value="AA-Vitamin_Transporters"/>
</dbReference>
<keyword evidence="9" id="KW-1185">Reference proteome</keyword>
<proteinExistence type="inferred from homology"/>
<dbReference type="InterPro" id="IPR000620">
    <property type="entry name" value="EamA_dom"/>
</dbReference>
<evidence type="ECO:0000256" key="3">
    <source>
        <dbReference type="ARBA" id="ARBA00022692"/>
    </source>
</evidence>
<keyword evidence="5 6" id="KW-0472">Membrane</keyword>
<evidence type="ECO:0000259" key="7">
    <source>
        <dbReference type="Pfam" id="PF00892"/>
    </source>
</evidence>
<feature type="transmembrane region" description="Helical" evidence="6">
    <location>
        <begin position="95"/>
        <end position="116"/>
    </location>
</feature>
<protein>
    <submittedName>
        <fullName evidence="8">DMT family transporter</fullName>
    </submittedName>
</protein>
<dbReference type="Proteomes" id="UP000482578">
    <property type="component" value="Unassembled WGS sequence"/>
</dbReference>
<organism evidence="8 9">
    <name type="scientific">Crenobacter caeni</name>
    <dbReference type="NCBI Taxonomy" id="2705474"/>
    <lineage>
        <taxon>Bacteria</taxon>
        <taxon>Pseudomonadati</taxon>
        <taxon>Pseudomonadota</taxon>
        <taxon>Betaproteobacteria</taxon>
        <taxon>Neisseriales</taxon>
        <taxon>Neisseriaceae</taxon>
        <taxon>Crenobacter</taxon>
    </lineage>
</organism>
<dbReference type="RefSeq" id="WP_163316982.1">
    <property type="nucleotide sequence ID" value="NZ_JAAGAA010000012.1"/>
</dbReference>
<dbReference type="PANTHER" id="PTHR32322:SF2">
    <property type="entry name" value="EAMA DOMAIN-CONTAINING PROTEIN"/>
    <property type="match status" value="1"/>
</dbReference>
<evidence type="ECO:0000313" key="9">
    <source>
        <dbReference type="Proteomes" id="UP000482578"/>
    </source>
</evidence>
<feature type="transmembrane region" description="Helical" evidence="6">
    <location>
        <begin position="275"/>
        <end position="294"/>
    </location>
</feature>